<dbReference type="PANTHER" id="PTHR31646:SF1">
    <property type="entry name" value="ALPHA-1,2-MANNOSYLTRANSFERASE MNN2"/>
    <property type="match status" value="1"/>
</dbReference>
<evidence type="ECO:0000256" key="5">
    <source>
        <dbReference type="ARBA" id="ARBA00022692"/>
    </source>
</evidence>
<evidence type="ECO:0000256" key="7">
    <source>
        <dbReference type="ARBA" id="ARBA00022989"/>
    </source>
</evidence>
<keyword evidence="7" id="KW-1133">Transmembrane helix</keyword>
<reference evidence="10 11" key="1">
    <citation type="journal article" date="2016" name="Proc. Natl. Acad. Sci. U.S.A.">
        <title>Comparative genomics of biotechnologically important yeasts.</title>
        <authorList>
            <person name="Riley R."/>
            <person name="Haridas S."/>
            <person name="Wolfe K.H."/>
            <person name="Lopes M.R."/>
            <person name="Hittinger C.T."/>
            <person name="Goeker M."/>
            <person name="Salamov A.A."/>
            <person name="Wisecaver J.H."/>
            <person name="Long T.M."/>
            <person name="Calvey C.H."/>
            <person name="Aerts A.L."/>
            <person name="Barry K.W."/>
            <person name="Choi C."/>
            <person name="Clum A."/>
            <person name="Coughlan A.Y."/>
            <person name="Deshpande S."/>
            <person name="Douglass A.P."/>
            <person name="Hanson S.J."/>
            <person name="Klenk H.-P."/>
            <person name="LaButti K.M."/>
            <person name="Lapidus A."/>
            <person name="Lindquist E.A."/>
            <person name="Lipzen A.M."/>
            <person name="Meier-Kolthoff J.P."/>
            <person name="Ohm R.A."/>
            <person name="Otillar R.P."/>
            <person name="Pangilinan J.L."/>
            <person name="Peng Y."/>
            <person name="Rokas A."/>
            <person name="Rosa C.A."/>
            <person name="Scheuner C."/>
            <person name="Sibirny A.A."/>
            <person name="Slot J.C."/>
            <person name="Stielow J.B."/>
            <person name="Sun H."/>
            <person name="Kurtzman C.P."/>
            <person name="Blackwell M."/>
            <person name="Grigoriev I.V."/>
            <person name="Jeffries T.W."/>
        </authorList>
    </citation>
    <scope>NUCLEOTIDE SEQUENCE [LARGE SCALE GENOMIC DNA]</scope>
    <source>
        <strain evidence="11">ATCC 58044 / CBS 1984 / NCYC 433 / NRRL Y-366-8</strain>
    </source>
</reference>
<gene>
    <name evidence="10" type="ORF">WICANDRAFT_96866</name>
</gene>
<dbReference type="GeneID" id="30203791"/>
<dbReference type="InterPro" id="IPR029044">
    <property type="entry name" value="Nucleotide-diphossugar_trans"/>
</dbReference>
<keyword evidence="9" id="KW-0472">Membrane</keyword>
<sequence length="413" mass="47592">MPSEFPQHIAQNFKGNGILYAGGGEYNWLVLLSIRLLRNSGSVLPVEVFIPNEDEYSIDLCERVFPAFGASCLLMSNYINTTEIEVKGYQLKSIALLLTSFENVLMMDSDNLPLKNPDTLFVNEPFVSKPLVIWPDLWRRSTSPIFYDVAGIQVNETNQVRFSFGDERDHPEGLKTIDDFNAKISYHDIEGTFPEASSETGQILINKKIHAKTIFLSLYYNYWGPNYYYPLFAQGQAGEGDKETLLAAAHKFGLPYYQVQEYIREYGEIYGNGDIEIAAMGQYDPILDYMQTRNPSTFKSEFPYDRTKDNYLMHRFKNSEMLFLHCNQPKLYPWKINGNGFRHVHDGDGKPRRLYSKLLIKELGYDFEARIWEAMKWLVCEQGDLKLQGLVGEAGNWCEKVSDHLSFLKKDKL</sequence>
<dbReference type="STRING" id="683960.A0A1E3NWR1"/>
<dbReference type="AlphaFoldDB" id="A0A1E3NWR1"/>
<evidence type="ECO:0000256" key="1">
    <source>
        <dbReference type="ARBA" id="ARBA00004323"/>
    </source>
</evidence>
<dbReference type="EMBL" id="KV454213">
    <property type="protein sequence ID" value="ODQ57563.1"/>
    <property type="molecule type" value="Genomic_DNA"/>
</dbReference>
<keyword evidence="5" id="KW-0812">Transmembrane</keyword>
<dbReference type="Pfam" id="PF11051">
    <property type="entry name" value="Mannosyl_trans3"/>
    <property type="match status" value="1"/>
</dbReference>
<dbReference type="RefSeq" id="XP_019036770.1">
    <property type="nucleotide sequence ID" value="XM_019186545.1"/>
</dbReference>
<keyword evidence="6" id="KW-0735">Signal-anchor</keyword>
<evidence type="ECO:0000256" key="4">
    <source>
        <dbReference type="ARBA" id="ARBA00022679"/>
    </source>
</evidence>
<keyword evidence="11" id="KW-1185">Reference proteome</keyword>
<comment type="pathway">
    <text evidence="2">Protein modification; protein glycosylation.</text>
</comment>
<comment type="similarity">
    <text evidence="3">Belongs to the MNN1/MNT family.</text>
</comment>
<dbReference type="SUPFAM" id="SSF53448">
    <property type="entry name" value="Nucleotide-diphospho-sugar transferases"/>
    <property type="match status" value="1"/>
</dbReference>
<dbReference type="PANTHER" id="PTHR31646">
    <property type="entry name" value="ALPHA-1,2-MANNOSYLTRANSFERASE MNN2"/>
    <property type="match status" value="1"/>
</dbReference>
<keyword evidence="8" id="KW-0333">Golgi apparatus</keyword>
<dbReference type="Proteomes" id="UP000094112">
    <property type="component" value="Unassembled WGS sequence"/>
</dbReference>
<dbReference type="GO" id="GO:0000026">
    <property type="term" value="F:alpha-1,2-mannosyltransferase activity"/>
    <property type="evidence" value="ECO:0007669"/>
    <property type="project" value="TreeGrafter"/>
</dbReference>
<evidence type="ECO:0000313" key="11">
    <source>
        <dbReference type="Proteomes" id="UP000094112"/>
    </source>
</evidence>
<evidence type="ECO:0000256" key="8">
    <source>
        <dbReference type="ARBA" id="ARBA00023034"/>
    </source>
</evidence>
<evidence type="ECO:0000313" key="10">
    <source>
        <dbReference type="EMBL" id="ODQ57563.1"/>
    </source>
</evidence>
<evidence type="ECO:0000256" key="2">
    <source>
        <dbReference type="ARBA" id="ARBA00004922"/>
    </source>
</evidence>
<protein>
    <submittedName>
        <fullName evidence="10">Glycosyltransferase family 71 protein</fullName>
    </submittedName>
</protein>
<name>A0A1E3NWR1_WICAA</name>
<comment type="subcellular location">
    <subcellularLocation>
        <location evidence="1">Golgi apparatus membrane</location>
        <topology evidence="1">Single-pass type II membrane protein</topology>
    </subcellularLocation>
</comment>
<dbReference type="GO" id="GO:0046354">
    <property type="term" value="P:mannan biosynthetic process"/>
    <property type="evidence" value="ECO:0007669"/>
    <property type="project" value="TreeGrafter"/>
</dbReference>
<evidence type="ECO:0000256" key="3">
    <source>
        <dbReference type="ARBA" id="ARBA00009105"/>
    </source>
</evidence>
<accession>A0A1E3NWR1</accession>
<keyword evidence="4 10" id="KW-0808">Transferase</keyword>
<organism evidence="10 11">
    <name type="scientific">Wickerhamomyces anomalus (strain ATCC 58044 / CBS 1984 / NCYC 433 / NRRL Y-366-8)</name>
    <name type="common">Yeast</name>
    <name type="synonym">Hansenula anomala</name>
    <dbReference type="NCBI Taxonomy" id="683960"/>
    <lineage>
        <taxon>Eukaryota</taxon>
        <taxon>Fungi</taxon>
        <taxon>Dikarya</taxon>
        <taxon>Ascomycota</taxon>
        <taxon>Saccharomycotina</taxon>
        <taxon>Saccharomycetes</taxon>
        <taxon>Phaffomycetales</taxon>
        <taxon>Wickerhamomycetaceae</taxon>
        <taxon>Wickerhamomyces</taxon>
    </lineage>
</organism>
<dbReference type="InterPro" id="IPR022751">
    <property type="entry name" value="Alpha_mannosyltransferase"/>
</dbReference>
<evidence type="ECO:0000256" key="9">
    <source>
        <dbReference type="ARBA" id="ARBA00023136"/>
    </source>
</evidence>
<proteinExistence type="inferred from homology"/>
<dbReference type="OrthoDB" id="430354at2759"/>
<dbReference type="GO" id="GO:0000139">
    <property type="term" value="C:Golgi membrane"/>
    <property type="evidence" value="ECO:0007669"/>
    <property type="project" value="UniProtKB-SubCell"/>
</dbReference>
<evidence type="ECO:0000256" key="6">
    <source>
        <dbReference type="ARBA" id="ARBA00022968"/>
    </source>
</evidence>